<dbReference type="Proteomes" id="UP000317648">
    <property type="component" value="Chromosome"/>
</dbReference>
<reference evidence="1 2" key="1">
    <citation type="submission" date="2019-02" db="EMBL/GenBank/DDBJ databases">
        <title>Deep-cultivation of Planctomycetes and their phenomic and genomic characterization uncovers novel biology.</title>
        <authorList>
            <person name="Wiegand S."/>
            <person name="Jogler M."/>
            <person name="Boedeker C."/>
            <person name="Pinto D."/>
            <person name="Vollmers J."/>
            <person name="Rivas-Marin E."/>
            <person name="Kohn T."/>
            <person name="Peeters S.H."/>
            <person name="Heuer A."/>
            <person name="Rast P."/>
            <person name="Oberbeckmann S."/>
            <person name="Bunk B."/>
            <person name="Jeske O."/>
            <person name="Meyerdierks A."/>
            <person name="Storesund J.E."/>
            <person name="Kallscheuer N."/>
            <person name="Luecker S."/>
            <person name="Lage O.M."/>
            <person name="Pohl T."/>
            <person name="Merkel B.J."/>
            <person name="Hornburger P."/>
            <person name="Mueller R.-W."/>
            <person name="Bruemmer F."/>
            <person name="Labrenz M."/>
            <person name="Spormann A.M."/>
            <person name="Op den Camp H."/>
            <person name="Overmann J."/>
            <person name="Amann R."/>
            <person name="Jetten M.S.M."/>
            <person name="Mascher T."/>
            <person name="Medema M.H."/>
            <person name="Devos D.P."/>
            <person name="Kaster A.-K."/>
            <person name="Ovreas L."/>
            <person name="Rohde M."/>
            <person name="Galperin M.Y."/>
            <person name="Jogler C."/>
        </authorList>
    </citation>
    <scope>NUCLEOTIDE SEQUENCE [LARGE SCALE GENOMIC DNA]</scope>
    <source>
        <strain evidence="1 2">Pla85_3_4</strain>
    </source>
</reference>
<name>A0A518DUZ8_9BACT</name>
<protein>
    <submittedName>
        <fullName evidence="1">Uncharacterized protein</fullName>
    </submittedName>
</protein>
<gene>
    <name evidence="1" type="ORF">Pla8534_34700</name>
</gene>
<dbReference type="AlphaFoldDB" id="A0A518DUZ8"/>
<organism evidence="1 2">
    <name type="scientific">Lignipirellula cremea</name>
    <dbReference type="NCBI Taxonomy" id="2528010"/>
    <lineage>
        <taxon>Bacteria</taxon>
        <taxon>Pseudomonadati</taxon>
        <taxon>Planctomycetota</taxon>
        <taxon>Planctomycetia</taxon>
        <taxon>Pirellulales</taxon>
        <taxon>Pirellulaceae</taxon>
        <taxon>Lignipirellula</taxon>
    </lineage>
</organism>
<dbReference type="EMBL" id="CP036433">
    <property type="protein sequence ID" value="QDU95654.1"/>
    <property type="molecule type" value="Genomic_DNA"/>
</dbReference>
<accession>A0A518DUZ8</accession>
<sequence>MQLAAFFEITGITGALACEWIDDAGPAHPQFRG</sequence>
<evidence type="ECO:0000313" key="1">
    <source>
        <dbReference type="EMBL" id="QDU95654.1"/>
    </source>
</evidence>
<proteinExistence type="predicted"/>
<keyword evidence="2" id="KW-1185">Reference proteome</keyword>
<dbReference type="KEGG" id="lcre:Pla8534_34700"/>
<evidence type="ECO:0000313" key="2">
    <source>
        <dbReference type="Proteomes" id="UP000317648"/>
    </source>
</evidence>